<feature type="compositionally biased region" description="Acidic residues" evidence="1">
    <location>
        <begin position="157"/>
        <end position="167"/>
    </location>
</feature>
<dbReference type="AlphaFoldDB" id="A0A164NPR2"/>
<evidence type="ECO:0008006" key="4">
    <source>
        <dbReference type="Google" id="ProtNLM"/>
    </source>
</evidence>
<dbReference type="Proteomes" id="UP000076722">
    <property type="component" value="Unassembled WGS sequence"/>
</dbReference>
<evidence type="ECO:0000313" key="2">
    <source>
        <dbReference type="EMBL" id="KZS87912.1"/>
    </source>
</evidence>
<feature type="region of interest" description="Disordered" evidence="1">
    <location>
        <begin position="46"/>
        <end position="125"/>
    </location>
</feature>
<feature type="region of interest" description="Disordered" evidence="1">
    <location>
        <begin position="154"/>
        <end position="185"/>
    </location>
</feature>
<protein>
    <recommendedName>
        <fullName evidence="4">Transcription factor domain-containing protein</fullName>
    </recommendedName>
</protein>
<feature type="compositionally biased region" description="Low complexity" evidence="1">
    <location>
        <begin position="219"/>
        <end position="247"/>
    </location>
</feature>
<name>A0A164NPR2_9AGAM</name>
<reference evidence="2 3" key="1">
    <citation type="journal article" date="2016" name="Mol. Biol. Evol.">
        <title>Comparative Genomics of Early-Diverging Mushroom-Forming Fungi Provides Insights into the Origins of Lignocellulose Decay Capabilities.</title>
        <authorList>
            <person name="Nagy L.G."/>
            <person name="Riley R."/>
            <person name="Tritt A."/>
            <person name="Adam C."/>
            <person name="Daum C."/>
            <person name="Floudas D."/>
            <person name="Sun H."/>
            <person name="Yadav J.S."/>
            <person name="Pangilinan J."/>
            <person name="Larsson K.H."/>
            <person name="Matsuura K."/>
            <person name="Barry K."/>
            <person name="Labutti K."/>
            <person name="Kuo R."/>
            <person name="Ohm R.A."/>
            <person name="Bhattacharya S.S."/>
            <person name="Shirouzu T."/>
            <person name="Yoshinaga Y."/>
            <person name="Martin F.M."/>
            <person name="Grigoriev I.V."/>
            <person name="Hibbett D.S."/>
        </authorList>
    </citation>
    <scope>NUCLEOTIDE SEQUENCE [LARGE SCALE GENOMIC DNA]</scope>
    <source>
        <strain evidence="2 3">HHB9708</strain>
    </source>
</reference>
<proteinExistence type="predicted"/>
<organism evidence="2 3">
    <name type="scientific">Sistotremastrum niveocremeum HHB9708</name>
    <dbReference type="NCBI Taxonomy" id="1314777"/>
    <lineage>
        <taxon>Eukaryota</taxon>
        <taxon>Fungi</taxon>
        <taxon>Dikarya</taxon>
        <taxon>Basidiomycota</taxon>
        <taxon>Agaricomycotina</taxon>
        <taxon>Agaricomycetes</taxon>
        <taxon>Sistotremastrales</taxon>
        <taxon>Sistotremastraceae</taxon>
        <taxon>Sertulicium</taxon>
        <taxon>Sertulicium niveocremeum</taxon>
    </lineage>
</organism>
<sequence length="597" mass="66807">MSSFYQDFHIDHPYARTTWARPGHKPRNEELVTWPPPEMYYTLLERRGSQLCSSPSAEIDREKSEKTDSQPIKAIKDQIEKHSQKAPPEDPTSSSTAQDDPLTSDSTTNTIDNILPDEFAAEPQDEDGFYGSYLYENFSTVDLNASVYEETASETIPDFEELTDDEVSPSIALSEDNTTPGELDVEGDEQDYVYGQYEPAVDSASADPPDFSQAEFDSSSDSSSCYTSSSRRSSSSPSPRKSNTSLSLIQATSSTAPTEAQTNSPATSSNRKKQLFDERKAVLRACPWFAPGYDIDLEQLWMNLLSDRETELQVPSGELSLAAERFLNEDYLPELQGFDFVISVDRRKQLLGLCNLYPKERAGLSDTELDGTDGEKGLCFAALASLSSNMRLRRMQSAKVDLNAKLVQLSRGYLVRALATYDQTNLWDTELALGLVILGTVFAEGRAGGDPESRRVLRIIIGRAMSMSHAVCRRPMAARPLEGTQDSYIFFHVNLAAVIVDTYLEQPFRSLSVHPGELEDHQKALSDAFEEIPVSKRKKRKSQILFMIRRVEASLYHNYWKQTEDLDRKARPDFDAGFAKLQAMADKLGVQIPTPDF</sequence>
<dbReference type="EMBL" id="KV419442">
    <property type="protein sequence ID" value="KZS87912.1"/>
    <property type="molecule type" value="Genomic_DNA"/>
</dbReference>
<gene>
    <name evidence="2" type="ORF">SISNIDRAFT_460352</name>
</gene>
<feature type="region of interest" description="Disordered" evidence="1">
    <location>
        <begin position="200"/>
        <end position="273"/>
    </location>
</feature>
<evidence type="ECO:0000256" key="1">
    <source>
        <dbReference type="SAM" id="MobiDB-lite"/>
    </source>
</evidence>
<feature type="compositionally biased region" description="Polar residues" evidence="1">
    <location>
        <begin position="91"/>
        <end position="112"/>
    </location>
</feature>
<feature type="compositionally biased region" description="Polar residues" evidence="1">
    <location>
        <begin position="248"/>
        <end position="269"/>
    </location>
</feature>
<keyword evidence="3" id="KW-1185">Reference proteome</keyword>
<evidence type="ECO:0000313" key="3">
    <source>
        <dbReference type="Proteomes" id="UP000076722"/>
    </source>
</evidence>
<accession>A0A164NPR2</accession>
<feature type="compositionally biased region" description="Basic and acidic residues" evidence="1">
    <location>
        <begin position="58"/>
        <end position="83"/>
    </location>
</feature>